<dbReference type="AlphaFoldDB" id="A0A0P9H9S8"/>
<sequence>ADIFFLNRLTDLLKQIASNSNAAALADFKASDYRLMLFGIVLVIMMLVRPEGLVPSERRRAELHPDDEVAKQENTTAFDVEHNAQLSTE</sequence>
<accession>A0A0P9H9S8</accession>
<organism evidence="1 2">
    <name type="scientific">Kouleothrix aurantiaca</name>
    <dbReference type="NCBI Taxonomy" id="186479"/>
    <lineage>
        <taxon>Bacteria</taxon>
        <taxon>Bacillati</taxon>
        <taxon>Chloroflexota</taxon>
        <taxon>Chloroflexia</taxon>
        <taxon>Chloroflexales</taxon>
        <taxon>Roseiflexineae</taxon>
        <taxon>Roseiflexaceae</taxon>
        <taxon>Kouleothrix</taxon>
    </lineage>
</organism>
<reference evidence="1 2" key="1">
    <citation type="submission" date="2015-09" db="EMBL/GenBank/DDBJ databases">
        <title>Draft genome sequence of Kouleothrix aurantiaca JCM 19913.</title>
        <authorList>
            <person name="Hemp J."/>
        </authorList>
    </citation>
    <scope>NUCLEOTIDE SEQUENCE [LARGE SCALE GENOMIC DNA]</scope>
    <source>
        <strain evidence="1 2">COM-B</strain>
    </source>
</reference>
<feature type="non-terminal residue" evidence="1">
    <location>
        <position position="1"/>
    </location>
</feature>
<dbReference type="PATRIC" id="fig|186479.3.peg.613"/>
<proteinExistence type="predicted"/>
<protein>
    <recommendedName>
        <fullName evidence="3">Branched-chain amino acid ABC transporter permease</fullName>
    </recommendedName>
</protein>
<comment type="caution">
    <text evidence="1">The sequence shown here is derived from an EMBL/GenBank/DDBJ whole genome shotgun (WGS) entry which is preliminary data.</text>
</comment>
<evidence type="ECO:0000313" key="2">
    <source>
        <dbReference type="Proteomes" id="UP000050509"/>
    </source>
</evidence>
<evidence type="ECO:0000313" key="1">
    <source>
        <dbReference type="EMBL" id="KPV50966.1"/>
    </source>
</evidence>
<evidence type="ECO:0008006" key="3">
    <source>
        <dbReference type="Google" id="ProtNLM"/>
    </source>
</evidence>
<dbReference type="Proteomes" id="UP000050509">
    <property type="component" value="Unassembled WGS sequence"/>
</dbReference>
<name>A0A0P9H9S8_9CHLR</name>
<gene>
    <name evidence="1" type="ORF">SE17_23895</name>
</gene>
<keyword evidence="2" id="KW-1185">Reference proteome</keyword>
<dbReference type="EMBL" id="LJCR01001134">
    <property type="protein sequence ID" value="KPV50966.1"/>
    <property type="molecule type" value="Genomic_DNA"/>
</dbReference>